<comment type="subcellular location">
    <subcellularLocation>
        <location evidence="1">Membrane</location>
        <topology evidence="1">Multi-pass membrane protein</topology>
    </subcellularLocation>
</comment>
<dbReference type="GO" id="GO:0016020">
    <property type="term" value="C:membrane"/>
    <property type="evidence" value="ECO:0007669"/>
    <property type="project" value="UniProtKB-SubCell"/>
</dbReference>
<proteinExistence type="predicted"/>
<evidence type="ECO:0000313" key="7">
    <source>
        <dbReference type="EMBL" id="QLG45037.1"/>
    </source>
</evidence>
<feature type="transmembrane region" description="Helical" evidence="5">
    <location>
        <begin position="226"/>
        <end position="247"/>
    </location>
</feature>
<evidence type="ECO:0000313" key="8">
    <source>
        <dbReference type="Proteomes" id="UP000509302"/>
    </source>
</evidence>
<keyword evidence="3 5" id="KW-1133">Transmembrane helix</keyword>
<evidence type="ECO:0000259" key="6">
    <source>
        <dbReference type="PROSITE" id="PS50850"/>
    </source>
</evidence>
<dbReference type="InterPro" id="IPR050382">
    <property type="entry name" value="MFS_Na/Anion_cotransporter"/>
</dbReference>
<feature type="transmembrane region" description="Helical" evidence="5">
    <location>
        <begin position="77"/>
        <end position="95"/>
    </location>
</feature>
<dbReference type="SUPFAM" id="SSF103473">
    <property type="entry name" value="MFS general substrate transporter"/>
    <property type="match status" value="1"/>
</dbReference>
<sequence>MKNSNNTRWWIAGTIFLATTINYIDRQALSVAAPVIRKDLGLSNEQYGWIVSAFLLAYAIMQMVSGRLIDVLGTKKGFSIAVIWWSIANMLHAFGKGMLSLGAFRFLLGIGEAGNYPAAMKAISEWFPKKERTKAVGILNMGPGLGAIIAPPLMAWLITDFGWKMAFVITGAIGFFWLILWRWVYYGPENHPRISKEELALIQKEQETEAQDQKLPWLHYFKYREVWGLALSRFISDGAFYFFVFWLPSWLADIKGFSLMEIGMFAWIPFLLSDVGSFVGGWTGSKLMTKGMSLNASRKWIIWIGAVLVIPVLGCLYIKSPYWAIALISFSLFATQFKQASLFTLPIDLFGRKDAASVWGISGSAGSFGAMLFTPLTGWLVDTISYSPVFVIVSFLHIISVILVMILIPRIKRVTITDKLKSKT</sequence>
<evidence type="ECO:0000256" key="1">
    <source>
        <dbReference type="ARBA" id="ARBA00004141"/>
    </source>
</evidence>
<dbReference type="InterPro" id="IPR036259">
    <property type="entry name" value="MFS_trans_sf"/>
</dbReference>
<dbReference type="PIRSF" id="PIRSF002808">
    <property type="entry name" value="Hexose_phosphate_transp"/>
    <property type="match status" value="1"/>
</dbReference>
<feature type="domain" description="Major facilitator superfamily (MFS) profile" evidence="6">
    <location>
        <begin position="11"/>
        <end position="412"/>
    </location>
</feature>
<organism evidence="7 8">
    <name type="scientific">Costertonia aggregata</name>
    <dbReference type="NCBI Taxonomy" id="343403"/>
    <lineage>
        <taxon>Bacteria</taxon>
        <taxon>Pseudomonadati</taxon>
        <taxon>Bacteroidota</taxon>
        <taxon>Flavobacteriia</taxon>
        <taxon>Flavobacteriales</taxon>
        <taxon>Flavobacteriaceae</taxon>
        <taxon>Costertonia</taxon>
    </lineage>
</organism>
<dbReference type="Proteomes" id="UP000509302">
    <property type="component" value="Chromosome"/>
</dbReference>
<dbReference type="KEGG" id="cagg:HYG79_06620"/>
<keyword evidence="2 5" id="KW-0812">Transmembrane</keyword>
<dbReference type="GO" id="GO:0015134">
    <property type="term" value="F:hexuronate transmembrane transporter activity"/>
    <property type="evidence" value="ECO:0007669"/>
    <property type="project" value="TreeGrafter"/>
</dbReference>
<feature type="transmembrane region" description="Helical" evidence="5">
    <location>
        <begin position="138"/>
        <end position="159"/>
    </location>
</feature>
<feature type="transmembrane region" description="Helical" evidence="5">
    <location>
        <begin position="259"/>
        <end position="279"/>
    </location>
</feature>
<dbReference type="PROSITE" id="PS50850">
    <property type="entry name" value="MFS"/>
    <property type="match status" value="1"/>
</dbReference>
<dbReference type="InterPro" id="IPR011701">
    <property type="entry name" value="MFS"/>
</dbReference>
<dbReference type="InterPro" id="IPR000849">
    <property type="entry name" value="Sugar_P_transporter"/>
</dbReference>
<evidence type="ECO:0000256" key="2">
    <source>
        <dbReference type="ARBA" id="ARBA00022692"/>
    </source>
</evidence>
<feature type="transmembrane region" description="Helical" evidence="5">
    <location>
        <begin position="300"/>
        <end position="319"/>
    </location>
</feature>
<feature type="transmembrane region" description="Helical" evidence="5">
    <location>
        <begin position="325"/>
        <end position="345"/>
    </location>
</feature>
<evidence type="ECO:0000256" key="3">
    <source>
        <dbReference type="ARBA" id="ARBA00022989"/>
    </source>
</evidence>
<dbReference type="InterPro" id="IPR020846">
    <property type="entry name" value="MFS_dom"/>
</dbReference>
<reference evidence="7 8" key="1">
    <citation type="journal article" date="2006" name="Int. J. Syst. Evol. Microbiol.">
        <title>Costertonia aggregata gen. nov., sp. nov., a mesophilic marine bacterium of the family Flavobacteriaceae, isolated from a mature biofilm.</title>
        <authorList>
            <person name="Kwon K.K."/>
            <person name="Lee Y.K."/>
            <person name="Lee H.K."/>
        </authorList>
    </citation>
    <scope>NUCLEOTIDE SEQUENCE [LARGE SCALE GENOMIC DNA]</scope>
    <source>
        <strain evidence="7 8">KCCM 42265</strain>
    </source>
</reference>
<accession>A0A7H9ANM0</accession>
<keyword evidence="4 5" id="KW-0472">Membrane</keyword>
<feature type="transmembrane region" description="Helical" evidence="5">
    <location>
        <begin position="386"/>
        <end position="408"/>
    </location>
</feature>
<dbReference type="AlphaFoldDB" id="A0A7H9ANM0"/>
<dbReference type="Pfam" id="PF07690">
    <property type="entry name" value="MFS_1"/>
    <property type="match status" value="1"/>
</dbReference>
<keyword evidence="8" id="KW-1185">Reference proteome</keyword>
<dbReference type="PANTHER" id="PTHR11662">
    <property type="entry name" value="SOLUTE CARRIER FAMILY 17"/>
    <property type="match status" value="1"/>
</dbReference>
<dbReference type="Gene3D" id="1.20.1250.20">
    <property type="entry name" value="MFS general substrate transporter like domains"/>
    <property type="match status" value="2"/>
</dbReference>
<name>A0A7H9ANM0_9FLAO</name>
<protein>
    <submittedName>
        <fullName evidence="7">MFS transporter</fullName>
    </submittedName>
</protein>
<dbReference type="RefSeq" id="WP_179241327.1">
    <property type="nucleotide sequence ID" value="NZ_CP058595.1"/>
</dbReference>
<evidence type="ECO:0000256" key="5">
    <source>
        <dbReference type="SAM" id="Phobius"/>
    </source>
</evidence>
<feature type="transmembrane region" description="Helical" evidence="5">
    <location>
        <begin position="46"/>
        <end position="65"/>
    </location>
</feature>
<dbReference type="CDD" id="cd17319">
    <property type="entry name" value="MFS_ExuT_GudP_like"/>
    <property type="match status" value="1"/>
</dbReference>
<dbReference type="PANTHER" id="PTHR11662:SF285">
    <property type="entry name" value="HEXURONATE TRANSPORTER"/>
    <property type="match status" value="1"/>
</dbReference>
<evidence type="ECO:0000256" key="4">
    <source>
        <dbReference type="ARBA" id="ARBA00023136"/>
    </source>
</evidence>
<feature type="transmembrane region" description="Helical" evidence="5">
    <location>
        <begin position="357"/>
        <end position="380"/>
    </location>
</feature>
<gene>
    <name evidence="7" type="ORF">HYG79_06620</name>
</gene>
<feature type="transmembrane region" description="Helical" evidence="5">
    <location>
        <begin position="165"/>
        <end position="185"/>
    </location>
</feature>
<dbReference type="EMBL" id="CP058595">
    <property type="protein sequence ID" value="QLG45037.1"/>
    <property type="molecule type" value="Genomic_DNA"/>
</dbReference>